<gene>
    <name evidence="1" type="ORF">SPELUC_LOCUS3535</name>
</gene>
<keyword evidence="2" id="KW-1185">Reference proteome</keyword>
<accession>A0ACA9L5V1</accession>
<reference evidence="1" key="1">
    <citation type="submission" date="2021-06" db="EMBL/GenBank/DDBJ databases">
        <authorList>
            <person name="Kallberg Y."/>
            <person name="Tangrot J."/>
            <person name="Rosling A."/>
        </authorList>
    </citation>
    <scope>NUCLEOTIDE SEQUENCE</scope>
    <source>
        <strain evidence="1">28 12/20/2015</strain>
    </source>
</reference>
<evidence type="ECO:0000313" key="1">
    <source>
        <dbReference type="EMBL" id="CAG8512328.1"/>
    </source>
</evidence>
<sequence length="636" mass="73323">VKSEHDVIVQNYQNEILTLKEKRLKKQENDLEVILKLKKENERLKDELIDYKNIKNELIKYDVLDDFDKDGANNLPNTNKDYVGDLEDDRHPPLQTSTGIRRFVPQGFSFNKNVTNVYETMPDNKLDVQKDDEIDDPLDAFMLDIDSQVQKESQSKSIQEKIRRDDIEDEDFVKSYVNHMKKKGIENVNSDEEVINNKKYINYRYNSDDNPVVEQKRKDIEPLQVIEIEKFFYEEHPDIAELSDERVKKIRRELDMHVSGADVAKPGISFVHFGFDEALLNVVIKHGYSEPTEIQKQAVPVAMSGRDIIGSSKTAAFIWPMLTHVMDQEELQKAVYGGASKNGSIQGTPTWWNRDTNQRKEIIDEVNNKQNSIRSVAAKLRISRSTVHDIVKQFDMEDQVVLKPKGGDKRSILTEELKDFLSKITIPHKCNTSDTILDRKRYVEKIHQKVIDMLEDAIYIDETGFNLHLSSSHGCSLRGQPAVQVVETQRGKNITVIAAINKNGVLNYIAYLGSANADTFAKFIQELIFLVPTNKKKFLIIDNAKIHRAYIVKDIVEDSSHEIFYLPPYLPFLNPIESTFSKVKDLVAQNKIRDHETILSRIADAFDAVSEEDCLGWIRHTMTYFDRCLNQEEIDV</sequence>
<dbReference type="Proteomes" id="UP000789366">
    <property type="component" value="Unassembled WGS sequence"/>
</dbReference>
<protein>
    <submittedName>
        <fullName evidence="1">11995_t:CDS:1</fullName>
    </submittedName>
</protein>
<comment type="caution">
    <text evidence="1">The sequence shown here is derived from an EMBL/GenBank/DDBJ whole genome shotgun (WGS) entry which is preliminary data.</text>
</comment>
<evidence type="ECO:0000313" key="2">
    <source>
        <dbReference type="Proteomes" id="UP000789366"/>
    </source>
</evidence>
<dbReference type="EMBL" id="CAJVPW010002742">
    <property type="protein sequence ID" value="CAG8512328.1"/>
    <property type="molecule type" value="Genomic_DNA"/>
</dbReference>
<proteinExistence type="predicted"/>
<organism evidence="1 2">
    <name type="scientific">Cetraspora pellucida</name>
    <dbReference type="NCBI Taxonomy" id="1433469"/>
    <lineage>
        <taxon>Eukaryota</taxon>
        <taxon>Fungi</taxon>
        <taxon>Fungi incertae sedis</taxon>
        <taxon>Mucoromycota</taxon>
        <taxon>Glomeromycotina</taxon>
        <taxon>Glomeromycetes</taxon>
        <taxon>Diversisporales</taxon>
        <taxon>Gigasporaceae</taxon>
        <taxon>Cetraspora</taxon>
    </lineage>
</organism>
<feature type="non-terminal residue" evidence="1">
    <location>
        <position position="1"/>
    </location>
</feature>
<name>A0ACA9L5V1_9GLOM</name>